<reference evidence="1" key="2">
    <citation type="submission" date="2022-06" db="UniProtKB">
        <authorList>
            <consortium name="EnsemblMetazoa"/>
        </authorList>
    </citation>
    <scope>IDENTIFICATION</scope>
</reference>
<dbReference type="RefSeq" id="XP_008183867.1">
    <property type="nucleotide sequence ID" value="XM_008185645.1"/>
</dbReference>
<dbReference type="AlphaFoldDB" id="A0A8R2B6H9"/>
<name>A0A8R2B6H9_ACYPI</name>
<keyword evidence="2" id="KW-1185">Reference proteome</keyword>
<dbReference type="KEGG" id="api:103309652"/>
<organism evidence="1 2">
    <name type="scientific">Acyrthosiphon pisum</name>
    <name type="common">Pea aphid</name>
    <dbReference type="NCBI Taxonomy" id="7029"/>
    <lineage>
        <taxon>Eukaryota</taxon>
        <taxon>Metazoa</taxon>
        <taxon>Ecdysozoa</taxon>
        <taxon>Arthropoda</taxon>
        <taxon>Hexapoda</taxon>
        <taxon>Insecta</taxon>
        <taxon>Pterygota</taxon>
        <taxon>Neoptera</taxon>
        <taxon>Paraneoptera</taxon>
        <taxon>Hemiptera</taxon>
        <taxon>Sternorrhyncha</taxon>
        <taxon>Aphidomorpha</taxon>
        <taxon>Aphidoidea</taxon>
        <taxon>Aphididae</taxon>
        <taxon>Macrosiphini</taxon>
        <taxon>Acyrthosiphon</taxon>
    </lineage>
</organism>
<evidence type="ECO:0008006" key="3">
    <source>
        <dbReference type="Google" id="ProtNLM"/>
    </source>
</evidence>
<evidence type="ECO:0000313" key="2">
    <source>
        <dbReference type="Proteomes" id="UP000007819"/>
    </source>
</evidence>
<reference evidence="2" key="1">
    <citation type="submission" date="2010-06" db="EMBL/GenBank/DDBJ databases">
        <authorList>
            <person name="Jiang H."/>
            <person name="Abraham K."/>
            <person name="Ali S."/>
            <person name="Alsbrooks S.L."/>
            <person name="Anim B.N."/>
            <person name="Anosike U.S."/>
            <person name="Attaway T."/>
            <person name="Bandaranaike D.P."/>
            <person name="Battles P.K."/>
            <person name="Bell S.N."/>
            <person name="Bell A.V."/>
            <person name="Beltran B."/>
            <person name="Bickham C."/>
            <person name="Bustamante Y."/>
            <person name="Caleb T."/>
            <person name="Canada A."/>
            <person name="Cardenas V."/>
            <person name="Carter K."/>
            <person name="Chacko J."/>
            <person name="Chandrabose M.N."/>
            <person name="Chavez D."/>
            <person name="Chavez A."/>
            <person name="Chen L."/>
            <person name="Chu H.-S."/>
            <person name="Claassen K.J."/>
            <person name="Cockrell R."/>
            <person name="Collins M."/>
            <person name="Cooper J.A."/>
            <person name="Cree A."/>
            <person name="Curry S.M."/>
            <person name="Da Y."/>
            <person name="Dao M.D."/>
            <person name="Das B."/>
            <person name="Davila M.-L."/>
            <person name="Davy-Carroll L."/>
            <person name="Denson S."/>
            <person name="Dinh H."/>
            <person name="Ebong V.E."/>
            <person name="Edwards J.R."/>
            <person name="Egan A."/>
            <person name="El-Daye J."/>
            <person name="Escobedo L."/>
            <person name="Fernandez S."/>
            <person name="Fernando P.R."/>
            <person name="Flagg N."/>
            <person name="Forbes L.D."/>
            <person name="Fowler R.G."/>
            <person name="Fu Q."/>
            <person name="Gabisi R.A."/>
            <person name="Ganer J."/>
            <person name="Garbino Pronczuk A."/>
            <person name="Garcia R.M."/>
            <person name="Garner T."/>
            <person name="Garrett T.E."/>
            <person name="Gonzalez D.A."/>
            <person name="Hamid H."/>
            <person name="Hawkins E.S."/>
            <person name="Hirani K."/>
            <person name="Hogues M.E."/>
            <person name="Hollins B."/>
            <person name="Hsiao C.-H."/>
            <person name="Jabil R."/>
            <person name="James M.L."/>
            <person name="Jhangiani S.N."/>
            <person name="Johnson B."/>
            <person name="Johnson Q."/>
            <person name="Joshi V."/>
            <person name="Kalu J.B."/>
            <person name="Kam C."/>
            <person name="Kashfia A."/>
            <person name="Keebler J."/>
            <person name="Kisamo H."/>
            <person name="Kovar C.L."/>
            <person name="Lago L.A."/>
            <person name="Lai C.-Y."/>
            <person name="Laidlaw J."/>
            <person name="Lara F."/>
            <person name="Le T.-K."/>
            <person name="Lee S.L."/>
            <person name="Legall F.H."/>
            <person name="Lemon S.J."/>
            <person name="Lewis L.R."/>
            <person name="Li B."/>
            <person name="Liu Y."/>
            <person name="Liu Y.-S."/>
            <person name="Lopez J."/>
            <person name="Lozado R.J."/>
            <person name="Lu J."/>
            <person name="Madu R.C."/>
            <person name="Maheshwari M."/>
            <person name="Maheshwari R."/>
            <person name="Malloy K."/>
            <person name="Martinez E."/>
            <person name="Mathew T."/>
            <person name="Mercado I.C."/>
            <person name="Mercado C."/>
            <person name="Meyer B."/>
            <person name="Montgomery K."/>
            <person name="Morgan M.B."/>
            <person name="Munidasa M."/>
            <person name="Nazareth L.V."/>
            <person name="Nelson J."/>
            <person name="Ng B.M."/>
            <person name="Nguyen N.B."/>
            <person name="Nguyen P.Q."/>
            <person name="Nguyen T."/>
            <person name="Obregon M."/>
            <person name="Okwuonu G.O."/>
            <person name="Onwere C.G."/>
            <person name="Orozco G."/>
            <person name="Parra A."/>
            <person name="Patel S."/>
            <person name="Patil S."/>
            <person name="Perez A."/>
            <person name="Perez Y."/>
            <person name="Pham C."/>
            <person name="Primus E.L."/>
            <person name="Pu L.-L."/>
            <person name="Puazo M."/>
            <person name="Qin X."/>
            <person name="Quiroz J.B."/>
            <person name="Reese J."/>
            <person name="Richards S."/>
            <person name="Rives C.M."/>
            <person name="Robberts R."/>
            <person name="Ruiz S.J."/>
            <person name="Ruiz M.J."/>
            <person name="Santibanez J."/>
            <person name="Schneider B.W."/>
            <person name="Sisson I."/>
            <person name="Smith M."/>
            <person name="Sodergren E."/>
            <person name="Song X.-Z."/>
            <person name="Song B.B."/>
            <person name="Summersgill H."/>
            <person name="Thelus R."/>
            <person name="Thornton R.D."/>
            <person name="Trejos Z.Y."/>
            <person name="Usmani K."/>
            <person name="Vattathil S."/>
            <person name="Villasana D."/>
            <person name="Walker D.L."/>
            <person name="Wang S."/>
            <person name="Wang K."/>
            <person name="White C.S."/>
            <person name="Williams A.C."/>
            <person name="Williamson J."/>
            <person name="Wilson K."/>
            <person name="Woghiren I.O."/>
            <person name="Woodworth J.R."/>
            <person name="Worley K.C."/>
            <person name="Wright R.A."/>
            <person name="Wu W."/>
            <person name="Young L."/>
            <person name="Zhang L."/>
            <person name="Zhang J."/>
            <person name="Zhu Y."/>
            <person name="Muzny D.M."/>
            <person name="Weinstock G."/>
            <person name="Gibbs R.A."/>
        </authorList>
    </citation>
    <scope>NUCLEOTIDE SEQUENCE [LARGE SCALE GENOMIC DNA]</scope>
    <source>
        <strain evidence="2">LSR1</strain>
    </source>
</reference>
<dbReference type="EnsemblMetazoa" id="XM_008185645.1">
    <property type="protein sequence ID" value="XP_008183867.1"/>
    <property type="gene ID" value="LOC103309652"/>
</dbReference>
<accession>A0A8R2B6H9</accession>
<dbReference type="OrthoDB" id="6626734at2759"/>
<dbReference type="GeneID" id="103309652"/>
<proteinExistence type="predicted"/>
<sequence>MFINDLPSIFDNTVDILLFADDAKMFSTIYSPSDALNLQANLDKFVIWTHQNRSSLNINICNVVTFSRIDNPISFDYNIDNYSITRTTSIRDLGIVIDYNLSFTTHINTITKKSFKMLGFINRNTVNFKNINALKTLFFALVRSHLDVWINSLVT</sequence>
<protein>
    <recommendedName>
        <fullName evidence="3">Reverse transcriptase domain-containing protein</fullName>
    </recommendedName>
</protein>
<dbReference type="PANTHER" id="PTHR33332">
    <property type="entry name" value="REVERSE TRANSCRIPTASE DOMAIN-CONTAINING PROTEIN"/>
    <property type="match status" value="1"/>
</dbReference>
<dbReference type="Proteomes" id="UP000007819">
    <property type="component" value="Unassembled WGS sequence"/>
</dbReference>
<evidence type="ECO:0000313" key="1">
    <source>
        <dbReference type="EnsemblMetazoa" id="XP_008183867.1"/>
    </source>
</evidence>